<comment type="caution">
    <text evidence="3">The sequence shown here is derived from an EMBL/GenBank/DDBJ whole genome shotgun (WGS) entry which is preliminary data.</text>
</comment>
<evidence type="ECO:0000313" key="3">
    <source>
        <dbReference type="EMBL" id="ETO35559.1"/>
    </source>
</evidence>
<evidence type="ECO:0000313" key="4">
    <source>
        <dbReference type="Proteomes" id="UP000023152"/>
    </source>
</evidence>
<evidence type="ECO:0008006" key="5">
    <source>
        <dbReference type="Google" id="ProtNLM"/>
    </source>
</evidence>
<gene>
    <name evidence="3" type="ORF">RFI_01512</name>
</gene>
<name>X6PBX4_RETFI</name>
<keyword evidence="2" id="KW-0812">Transmembrane</keyword>
<feature type="compositionally biased region" description="Basic and acidic residues" evidence="1">
    <location>
        <begin position="107"/>
        <end position="127"/>
    </location>
</feature>
<feature type="region of interest" description="Disordered" evidence="1">
    <location>
        <begin position="41"/>
        <end position="150"/>
    </location>
</feature>
<dbReference type="Proteomes" id="UP000023152">
    <property type="component" value="Unassembled WGS sequence"/>
</dbReference>
<feature type="compositionally biased region" description="Polar residues" evidence="1">
    <location>
        <begin position="128"/>
        <end position="138"/>
    </location>
</feature>
<feature type="region of interest" description="Disordered" evidence="1">
    <location>
        <begin position="209"/>
        <end position="242"/>
    </location>
</feature>
<keyword evidence="2" id="KW-1133">Transmembrane helix</keyword>
<evidence type="ECO:0000256" key="2">
    <source>
        <dbReference type="SAM" id="Phobius"/>
    </source>
</evidence>
<protein>
    <recommendedName>
        <fullName evidence="5">RRM domain-containing protein</fullName>
    </recommendedName>
</protein>
<keyword evidence="4" id="KW-1185">Reference proteome</keyword>
<sequence>MPKQVWTKRLQISRKALLKKPETCVVIRNPQKKKVVKSLLQKQQITQASKPKPIEIQIKPVRSNKKKKKPKKAEPASANASRDSRKTKEEQKTTPQQKTKKKGKNVKSKDGNDNSKKKSTTKSKEQARTSTEISQNKPTKNRTKTVKKDESENKSLILYNIPDYFDLYTIEELFKSACDNVQVCVPYEEILNNYKLHGELLVDEITVNSSKNDDNDDENKKTKRNKNNEKEAKEKKTKNESVQSGDDLVTMLGNRNWTKFSKFAFVTFPTSQLCLKAYQKFKNGKLHHQLQAKHQDMDVLKISGINYDVGMHFFVYYIALYFLLSFIINCNGSDCNRSLVRDFLQHNIPRVGSQPVHALKVIKSDRFGFSYVVKMEFPAHATLAVEFLSGKIWKGKPVFINWMPLPSAKPTQEIKPSENIHNRSNKKKQTQPTEDVCMRDAFEKLLAG</sequence>
<reference evidence="3 4" key="1">
    <citation type="journal article" date="2013" name="Curr. Biol.">
        <title>The Genome of the Foraminiferan Reticulomyxa filosa.</title>
        <authorList>
            <person name="Glockner G."/>
            <person name="Hulsmann N."/>
            <person name="Schleicher M."/>
            <person name="Noegel A.A."/>
            <person name="Eichinger L."/>
            <person name="Gallinger C."/>
            <person name="Pawlowski J."/>
            <person name="Sierra R."/>
            <person name="Euteneuer U."/>
            <person name="Pillet L."/>
            <person name="Moustafa A."/>
            <person name="Platzer M."/>
            <person name="Groth M."/>
            <person name="Szafranski K."/>
            <person name="Schliwa M."/>
        </authorList>
    </citation>
    <scope>NUCLEOTIDE SEQUENCE [LARGE SCALE GENOMIC DNA]</scope>
</reference>
<dbReference type="EMBL" id="ASPP01001515">
    <property type="protein sequence ID" value="ETO35559.1"/>
    <property type="molecule type" value="Genomic_DNA"/>
</dbReference>
<feature type="compositionally biased region" description="Basic and acidic residues" evidence="1">
    <location>
        <begin position="226"/>
        <end position="239"/>
    </location>
</feature>
<feature type="compositionally biased region" description="Basic and acidic residues" evidence="1">
    <location>
        <begin position="82"/>
        <end position="92"/>
    </location>
</feature>
<evidence type="ECO:0000256" key="1">
    <source>
        <dbReference type="SAM" id="MobiDB-lite"/>
    </source>
</evidence>
<feature type="region of interest" description="Disordered" evidence="1">
    <location>
        <begin position="410"/>
        <end position="434"/>
    </location>
</feature>
<feature type="transmembrane region" description="Helical" evidence="2">
    <location>
        <begin position="309"/>
        <end position="328"/>
    </location>
</feature>
<proteinExistence type="predicted"/>
<dbReference type="AlphaFoldDB" id="X6PBX4"/>
<feature type="compositionally biased region" description="Basic residues" evidence="1">
    <location>
        <begin position="62"/>
        <end position="71"/>
    </location>
</feature>
<accession>X6PBX4</accession>
<keyword evidence="2" id="KW-0472">Membrane</keyword>
<organism evidence="3 4">
    <name type="scientific">Reticulomyxa filosa</name>
    <dbReference type="NCBI Taxonomy" id="46433"/>
    <lineage>
        <taxon>Eukaryota</taxon>
        <taxon>Sar</taxon>
        <taxon>Rhizaria</taxon>
        <taxon>Retaria</taxon>
        <taxon>Foraminifera</taxon>
        <taxon>Monothalamids</taxon>
        <taxon>Reticulomyxidae</taxon>
        <taxon>Reticulomyxa</taxon>
    </lineage>
</organism>